<dbReference type="PANTHER" id="PTHR11079">
    <property type="entry name" value="CYTOSINE DEAMINASE FAMILY MEMBER"/>
    <property type="match status" value="1"/>
</dbReference>
<dbReference type="InterPro" id="IPR002125">
    <property type="entry name" value="CMP_dCMP_dom"/>
</dbReference>
<sequence length="161" mass="17493">MITDVDLKHLRRCVELAETALEKGDEPFGSVLVSAGGEVLAEDHNHVAGGDHTQHPEFALARWAAENMTPEERSGATVYTSGEHCPMCAAAHGWVGLGRIVYASSSQQLAEWLAELGVAPSRVRNLSIQEVIRDAQVDGPVPELAEQVRELHRELHSKAGR</sequence>
<accession>A0ABW2NII7</accession>
<name>A0ABW2NII7_9BACL</name>
<dbReference type="Gene3D" id="3.40.140.10">
    <property type="entry name" value="Cytidine Deaminase, domain 2"/>
    <property type="match status" value="1"/>
</dbReference>
<protein>
    <submittedName>
        <fullName evidence="2">Nucleoside deaminase</fullName>
        <ecNumber evidence="2">3.5.4.33</ecNumber>
    </submittedName>
</protein>
<organism evidence="2 3">
    <name type="scientific">Bhargavaea changchunensis</name>
    <dbReference type="NCBI Taxonomy" id="2134037"/>
    <lineage>
        <taxon>Bacteria</taxon>
        <taxon>Bacillati</taxon>
        <taxon>Bacillota</taxon>
        <taxon>Bacilli</taxon>
        <taxon>Bacillales</taxon>
        <taxon>Caryophanaceae</taxon>
        <taxon>Bhargavaea</taxon>
    </lineage>
</organism>
<feature type="domain" description="CMP/dCMP-type deaminase" evidence="1">
    <location>
        <begin position="4"/>
        <end position="116"/>
    </location>
</feature>
<evidence type="ECO:0000313" key="3">
    <source>
        <dbReference type="Proteomes" id="UP001596483"/>
    </source>
</evidence>
<dbReference type="EMBL" id="JBHTCT010000035">
    <property type="protein sequence ID" value="MFC7365963.1"/>
    <property type="molecule type" value="Genomic_DNA"/>
</dbReference>
<reference evidence="3" key="1">
    <citation type="journal article" date="2019" name="Int. J. Syst. Evol. Microbiol.">
        <title>The Global Catalogue of Microorganisms (GCM) 10K type strain sequencing project: providing services to taxonomists for standard genome sequencing and annotation.</title>
        <authorList>
            <consortium name="The Broad Institute Genomics Platform"/>
            <consortium name="The Broad Institute Genome Sequencing Center for Infectious Disease"/>
            <person name="Wu L."/>
            <person name="Ma J."/>
        </authorList>
    </citation>
    <scope>NUCLEOTIDE SEQUENCE [LARGE SCALE GENOMIC DNA]</scope>
    <source>
        <strain evidence="3">JCM 4738</strain>
    </source>
</reference>
<keyword evidence="2" id="KW-0378">Hydrolase</keyword>
<dbReference type="GO" id="GO:0052717">
    <property type="term" value="F:tRNA-specific adenosine-34 deaminase activity"/>
    <property type="evidence" value="ECO:0007669"/>
    <property type="project" value="UniProtKB-EC"/>
</dbReference>
<dbReference type="CDD" id="cd01285">
    <property type="entry name" value="nucleoside_deaminase"/>
    <property type="match status" value="1"/>
</dbReference>
<dbReference type="RefSeq" id="WP_157293824.1">
    <property type="nucleotide sequence ID" value="NZ_JBHTCT010000035.1"/>
</dbReference>
<evidence type="ECO:0000313" key="2">
    <source>
        <dbReference type="EMBL" id="MFC7365963.1"/>
    </source>
</evidence>
<dbReference type="SUPFAM" id="SSF53927">
    <property type="entry name" value="Cytidine deaminase-like"/>
    <property type="match status" value="1"/>
</dbReference>
<dbReference type="Proteomes" id="UP001596483">
    <property type="component" value="Unassembled WGS sequence"/>
</dbReference>
<dbReference type="InterPro" id="IPR016193">
    <property type="entry name" value="Cytidine_deaminase-like"/>
</dbReference>
<comment type="caution">
    <text evidence="2">The sequence shown here is derived from an EMBL/GenBank/DDBJ whole genome shotgun (WGS) entry which is preliminary data.</text>
</comment>
<proteinExistence type="predicted"/>
<dbReference type="EC" id="3.5.4.33" evidence="2"/>
<dbReference type="Pfam" id="PF00383">
    <property type="entry name" value="dCMP_cyt_deam_1"/>
    <property type="match status" value="1"/>
</dbReference>
<keyword evidence="3" id="KW-1185">Reference proteome</keyword>
<dbReference type="PANTHER" id="PTHR11079:SF179">
    <property type="entry name" value="TRNA(ADENINE(34)) DEAMINASE, CHLOROPLASTIC"/>
    <property type="match status" value="1"/>
</dbReference>
<evidence type="ECO:0000259" key="1">
    <source>
        <dbReference type="PROSITE" id="PS51747"/>
    </source>
</evidence>
<gene>
    <name evidence="2" type="ORF">ACFQQH_12625</name>
</gene>
<dbReference type="PROSITE" id="PS51747">
    <property type="entry name" value="CYT_DCMP_DEAMINASES_2"/>
    <property type="match status" value="1"/>
</dbReference>